<evidence type="ECO:0000313" key="4">
    <source>
        <dbReference type="EMBL" id="MBB3046841.1"/>
    </source>
</evidence>
<dbReference type="EC" id="3.6.1.40" evidence="4"/>
<organism evidence="4 5">
    <name type="scientific">Litorivivens lipolytica</name>
    <dbReference type="NCBI Taxonomy" id="1524264"/>
    <lineage>
        <taxon>Bacteria</taxon>
        <taxon>Pseudomonadati</taxon>
        <taxon>Pseudomonadota</taxon>
        <taxon>Gammaproteobacteria</taxon>
        <taxon>Litorivivens</taxon>
    </lineage>
</organism>
<dbReference type="InterPro" id="IPR050273">
    <property type="entry name" value="GppA/Ppx_hydrolase"/>
</dbReference>
<dbReference type="SUPFAM" id="SSF53067">
    <property type="entry name" value="Actin-like ATPase domain"/>
    <property type="match status" value="2"/>
</dbReference>
<evidence type="ECO:0000259" key="3">
    <source>
        <dbReference type="Pfam" id="PF21447"/>
    </source>
</evidence>
<dbReference type="EMBL" id="JACHWY010000001">
    <property type="protein sequence ID" value="MBB3046841.1"/>
    <property type="molecule type" value="Genomic_DNA"/>
</dbReference>
<dbReference type="InterPro" id="IPR043129">
    <property type="entry name" value="ATPase_NBD"/>
</dbReference>
<dbReference type="AlphaFoldDB" id="A0A7W4W3N1"/>
<dbReference type="InterPro" id="IPR030673">
    <property type="entry name" value="PyroPPase_GppA_Ppx"/>
</dbReference>
<dbReference type="RefSeq" id="WP_183409503.1">
    <property type="nucleotide sequence ID" value="NZ_JACHWY010000001.1"/>
</dbReference>
<dbReference type="CDD" id="cd24053">
    <property type="entry name" value="ASKHA_NBD_EcPPX-GppA-like"/>
    <property type="match status" value="1"/>
</dbReference>
<evidence type="ECO:0000259" key="2">
    <source>
        <dbReference type="Pfam" id="PF02541"/>
    </source>
</evidence>
<name>A0A7W4W3N1_9GAMM</name>
<accession>A0A7W4W3N1</accession>
<dbReference type="SUPFAM" id="SSF109604">
    <property type="entry name" value="HD-domain/PDEase-like"/>
    <property type="match status" value="1"/>
</dbReference>
<comment type="caution">
    <text evidence="4">The sequence shown here is derived from an EMBL/GenBank/DDBJ whole genome shotgun (WGS) entry which is preliminary data.</text>
</comment>
<dbReference type="Gene3D" id="3.30.420.150">
    <property type="entry name" value="Exopolyphosphatase. Domain 2"/>
    <property type="match status" value="1"/>
</dbReference>
<protein>
    <submittedName>
        <fullName evidence="4">Exopolyphosphatase/guanosine-5'-triphosphate, 3'-diphosphate pyrophosphatase</fullName>
        <ecNumber evidence="4">3.6.1.11</ecNumber>
        <ecNumber evidence="4">3.6.1.40</ecNumber>
    </submittedName>
</protein>
<feature type="domain" description="Ppx/GppA phosphatase N-terminal" evidence="2">
    <location>
        <begin position="24"/>
        <end position="303"/>
    </location>
</feature>
<dbReference type="PANTHER" id="PTHR30005">
    <property type="entry name" value="EXOPOLYPHOSPHATASE"/>
    <property type="match status" value="1"/>
</dbReference>
<proteinExistence type="predicted"/>
<gene>
    <name evidence="4" type="ORF">FHR99_001077</name>
</gene>
<evidence type="ECO:0000256" key="1">
    <source>
        <dbReference type="ARBA" id="ARBA00022801"/>
    </source>
</evidence>
<sequence length="498" mass="54969">MPSDDKPEVYAALDLGSNSFHLLIARFDQSKLIIIDTHKDMVRFAAGLDKHNTLSDEAIERALASLKKMAERLCGVPADHIRIVGTNTLRSAINAESFISQAENILPSPINIISGTEEARLIYLGVANDFSPGDSRRLVVDIGGGSTELVVGAQKPQLMESLDMGCVSFSRRYFPDGKLSESAFKKAHNAAARELAPYIEAFRGTWDEAVGASGTIRTIGRIVRDNALGDSSVITRKSLTALRDTLLEFKSCEDVDLKGLSNERQSVLPGGLSILLALFEELDINQMQTSDYAIREGIIHDLAGRLHHHDTRESTINHLVGQYHVDTSQAQRICKLALRWLPGVKKELKTEPTEAELQLRWASALHEIGLAIAHGGYHKHGAYILNNADMPGFSRQEQARLAFLVLNHRRKPKISDAPSSLKPDWLLVALFRLACILHRRRQSRSIPKEVTLNATGKKALTLTAPESWLNQNPLTRADLDDEQELIALAGVQLNIEAV</sequence>
<dbReference type="Proteomes" id="UP000537130">
    <property type="component" value="Unassembled WGS sequence"/>
</dbReference>
<dbReference type="Pfam" id="PF02541">
    <property type="entry name" value="Ppx-GppA"/>
    <property type="match status" value="1"/>
</dbReference>
<dbReference type="Pfam" id="PF21447">
    <property type="entry name" value="Ppx-GppA_III"/>
    <property type="match status" value="1"/>
</dbReference>
<keyword evidence="5" id="KW-1185">Reference proteome</keyword>
<dbReference type="Gene3D" id="1.10.3210.10">
    <property type="entry name" value="Hypothetical protein af1432"/>
    <property type="match status" value="1"/>
</dbReference>
<dbReference type="FunFam" id="3.30.420.40:FF:000023">
    <property type="entry name" value="Guanosine-5'-triphosphate,3'-diphosphate pyrophosphatase"/>
    <property type="match status" value="1"/>
</dbReference>
<dbReference type="Gene3D" id="3.30.420.40">
    <property type="match status" value="1"/>
</dbReference>
<dbReference type="PIRSF" id="PIRSF001267">
    <property type="entry name" value="Pyrophosphatase_GppA_Ppx"/>
    <property type="match status" value="1"/>
</dbReference>
<dbReference type="InterPro" id="IPR003695">
    <property type="entry name" value="Ppx_GppA_N"/>
</dbReference>
<keyword evidence="1 4" id="KW-0378">Hydrolase</keyword>
<dbReference type="PANTHER" id="PTHR30005:SF0">
    <property type="entry name" value="RETROGRADE REGULATION PROTEIN 2"/>
    <property type="match status" value="1"/>
</dbReference>
<reference evidence="4 5" key="1">
    <citation type="submission" date="2020-08" db="EMBL/GenBank/DDBJ databases">
        <title>Genomic Encyclopedia of Type Strains, Phase III (KMG-III): the genomes of soil and plant-associated and newly described type strains.</title>
        <authorList>
            <person name="Whitman W."/>
        </authorList>
    </citation>
    <scope>NUCLEOTIDE SEQUENCE [LARGE SCALE GENOMIC DNA]</scope>
    <source>
        <strain evidence="4 5">CECT 8654</strain>
    </source>
</reference>
<dbReference type="InterPro" id="IPR048950">
    <property type="entry name" value="Ppx_GppA_C"/>
</dbReference>
<dbReference type="GO" id="GO:0008894">
    <property type="term" value="F:guanosine-5'-triphosphate,3'-diphosphate diphosphatase activity"/>
    <property type="evidence" value="ECO:0007669"/>
    <property type="project" value="UniProtKB-EC"/>
</dbReference>
<evidence type="ECO:0000313" key="5">
    <source>
        <dbReference type="Proteomes" id="UP000537130"/>
    </source>
</evidence>
<feature type="domain" description="Ppx/GppA phosphatase C-terminal" evidence="3">
    <location>
        <begin position="312"/>
        <end position="483"/>
    </location>
</feature>
<dbReference type="EC" id="3.6.1.11" evidence="4"/>
<dbReference type="GO" id="GO:0004309">
    <property type="term" value="F:exopolyphosphatase activity"/>
    <property type="evidence" value="ECO:0007669"/>
    <property type="project" value="UniProtKB-EC"/>
</dbReference>